<feature type="binding site" evidence="10">
    <location>
        <position position="501"/>
    </location>
    <ligand>
        <name>Mg(2+)</name>
        <dbReference type="ChEBI" id="CHEBI:18420"/>
    </ligand>
</feature>
<evidence type="ECO:0000256" key="8">
    <source>
        <dbReference type="ARBA" id="ARBA00023128"/>
    </source>
</evidence>
<dbReference type="FunFam" id="3.40.50.970:FF:000019">
    <property type="entry name" value="Pyruvate decarboxylase isozyme"/>
    <property type="match status" value="1"/>
</dbReference>
<evidence type="ECO:0000256" key="7">
    <source>
        <dbReference type="ARBA" id="ARBA00023052"/>
    </source>
</evidence>
<dbReference type="PIRSF" id="PIRSF036565">
    <property type="entry name" value="Pyruvt_ip_decrb"/>
    <property type="match status" value="1"/>
</dbReference>
<evidence type="ECO:0000256" key="9">
    <source>
        <dbReference type="ARBA" id="ARBA00023239"/>
    </source>
</evidence>
<keyword evidence="15" id="KW-0670">Pyruvate</keyword>
<dbReference type="Gene3D" id="3.40.50.970">
    <property type="match status" value="2"/>
</dbReference>
<dbReference type="SUPFAM" id="SSF52518">
    <property type="entry name" value="Thiamin diphosphate-binding fold (THDP-binding)"/>
    <property type="match status" value="2"/>
</dbReference>
<dbReference type="InterPro" id="IPR012110">
    <property type="entry name" value="PDC/IPDC-like"/>
</dbReference>
<dbReference type="PANTHER" id="PTHR43452:SF30">
    <property type="entry name" value="PYRUVATE DECARBOXYLASE ISOZYME 1-RELATED"/>
    <property type="match status" value="1"/>
</dbReference>
<evidence type="ECO:0000256" key="6">
    <source>
        <dbReference type="ARBA" id="ARBA00022842"/>
    </source>
</evidence>
<dbReference type="InterPro" id="IPR012001">
    <property type="entry name" value="Thiamin_PyroP_enz_TPP-bd_dom"/>
</dbReference>
<proteinExistence type="inferred from homology"/>
<keyword evidence="5" id="KW-0210">Decarboxylase</keyword>
<dbReference type="FunFam" id="3.40.50.970:FF:000024">
    <property type="entry name" value="Pyruvate decarboxylase isozyme"/>
    <property type="match status" value="1"/>
</dbReference>
<evidence type="ECO:0000256" key="1">
    <source>
        <dbReference type="ARBA" id="ARBA00001964"/>
    </source>
</evidence>
<comment type="subcellular location">
    <subcellularLocation>
        <location evidence="2">Mitochondrion</location>
    </subcellularLocation>
</comment>
<dbReference type="Pfam" id="PF02776">
    <property type="entry name" value="TPP_enzyme_N"/>
    <property type="match status" value="1"/>
</dbReference>
<evidence type="ECO:0000259" key="12">
    <source>
        <dbReference type="Pfam" id="PF00205"/>
    </source>
</evidence>
<evidence type="ECO:0000256" key="4">
    <source>
        <dbReference type="ARBA" id="ARBA00022723"/>
    </source>
</evidence>
<dbReference type="GO" id="GO:0005634">
    <property type="term" value="C:nucleus"/>
    <property type="evidence" value="ECO:0007669"/>
    <property type="project" value="TreeGrafter"/>
</dbReference>
<dbReference type="EMBL" id="MU155182">
    <property type="protein sequence ID" value="KAF9481222.1"/>
    <property type="molecule type" value="Genomic_DNA"/>
</dbReference>
<feature type="binding site" evidence="10">
    <location>
        <position position="499"/>
    </location>
    <ligand>
        <name>Mg(2+)</name>
        <dbReference type="ChEBI" id="CHEBI:18420"/>
    </ligand>
</feature>
<evidence type="ECO:0000313" key="15">
    <source>
        <dbReference type="EMBL" id="KAF9481222.1"/>
    </source>
</evidence>
<keyword evidence="4 10" id="KW-0479">Metal-binding</keyword>
<dbReference type="GO" id="GO:0004737">
    <property type="term" value="F:pyruvate decarboxylase activity"/>
    <property type="evidence" value="ECO:0007669"/>
    <property type="project" value="TreeGrafter"/>
</dbReference>
<accession>A0A9P6CVX3</accession>
<dbReference type="GO" id="GO:0030976">
    <property type="term" value="F:thiamine pyrophosphate binding"/>
    <property type="evidence" value="ECO:0007669"/>
    <property type="project" value="InterPro"/>
</dbReference>
<dbReference type="OrthoDB" id="3970464at2759"/>
<gene>
    <name evidence="15" type="ORF">BDN70DRAFT_920024</name>
</gene>
<evidence type="ECO:0000256" key="10">
    <source>
        <dbReference type="PIRSR" id="PIRSR036565-2"/>
    </source>
</evidence>
<dbReference type="CDD" id="cd07038">
    <property type="entry name" value="TPP_PYR_PDC_IPDC_like"/>
    <property type="match status" value="1"/>
</dbReference>
<feature type="domain" description="Thiamine pyrophosphate enzyme TPP-binding" evidence="13">
    <location>
        <begin position="437"/>
        <end position="557"/>
    </location>
</feature>
<evidence type="ECO:0000256" key="2">
    <source>
        <dbReference type="ARBA" id="ARBA00004173"/>
    </source>
</evidence>
<protein>
    <submittedName>
        <fullName evidence="15">Pyruvate decarboxylase THI3</fullName>
    </submittedName>
</protein>
<feature type="binding site" evidence="10">
    <location>
        <position position="472"/>
    </location>
    <ligand>
        <name>Mg(2+)</name>
        <dbReference type="ChEBI" id="CHEBI:18420"/>
    </ligand>
</feature>
<dbReference type="GO" id="GO:0000949">
    <property type="term" value="P:aromatic amino acid family catabolic process to alcohol via Ehrlich pathway"/>
    <property type="evidence" value="ECO:0007669"/>
    <property type="project" value="TreeGrafter"/>
</dbReference>
<evidence type="ECO:0000259" key="13">
    <source>
        <dbReference type="Pfam" id="PF02775"/>
    </source>
</evidence>
<dbReference type="InterPro" id="IPR047213">
    <property type="entry name" value="TPP_PYR_PDC_IPDC-like"/>
</dbReference>
<dbReference type="Pfam" id="PF00205">
    <property type="entry name" value="TPP_enzyme_M"/>
    <property type="match status" value="1"/>
</dbReference>
<sequence length="596" mass="65970">MAEDREALSTELDRIRLQLQALQAKTGTQDITIGQYLLTRLAQLGVTSMFGLPGDFNLGFLDLVEDHPTVNWVGNCNELNAAYAADGYARIKEGTLGVITTTFGVGELSAINGIAGAYAEMVPVLHVVGVPSTTQFKTRPMLHHTLGDGRFDVYEVAVSPFVAYQAHIMKKSEAASEIDKAITECITKSRPVYLTLPTDMVYQTISSERLHIPLSPNFPPNDPSKEAFVIDQIYDRVTEAQGDVVVIVDACVIRHCSRKEVADFLKATSFPVYATPMGKTAVDENSKRYGGIYVGNLTDPEVKEKVESANLIISIGSLLSDFNSGNFSYNIPIRRHIELHSGHTQVQYAIYENIGMKQMLPKLTERLEHFHAIAKNLPVPAFVKQLPHQDTAVISHLWFWPRMGYFFRPKDVIVTETGTANFGILDVPLPEGSILVNQILWGSIGWSVGSCLGAALAARDVGMERVILFVGDGSLQLTVQELSPMIKSGLRPIIFVLNNRGYSIERYIHGKHRKYNDIADWKWTNLLDTLNDHSNYDVESYTVTNKMELSDLLDNSTFANAGKMQLVEVIMDALDAPDALQRQAELTGKGNAYSAK</sequence>
<dbReference type="Gene3D" id="3.40.50.1220">
    <property type="entry name" value="TPP-binding domain"/>
    <property type="match status" value="1"/>
</dbReference>
<keyword evidence="9" id="KW-0456">Lyase</keyword>
<feature type="domain" description="Thiamine pyrophosphate enzyme central" evidence="12">
    <location>
        <begin position="233"/>
        <end position="347"/>
    </location>
</feature>
<reference evidence="15" key="1">
    <citation type="submission" date="2020-11" db="EMBL/GenBank/DDBJ databases">
        <authorList>
            <consortium name="DOE Joint Genome Institute"/>
            <person name="Ahrendt S."/>
            <person name="Riley R."/>
            <person name="Andreopoulos W."/>
            <person name="Labutti K."/>
            <person name="Pangilinan J."/>
            <person name="Ruiz-Duenas F.J."/>
            <person name="Barrasa J.M."/>
            <person name="Sanchez-Garcia M."/>
            <person name="Camarero S."/>
            <person name="Miyauchi S."/>
            <person name="Serrano A."/>
            <person name="Linde D."/>
            <person name="Babiker R."/>
            <person name="Drula E."/>
            <person name="Ayuso-Fernandez I."/>
            <person name="Pacheco R."/>
            <person name="Padilla G."/>
            <person name="Ferreira P."/>
            <person name="Barriuso J."/>
            <person name="Kellner H."/>
            <person name="Castanera R."/>
            <person name="Alfaro M."/>
            <person name="Ramirez L."/>
            <person name="Pisabarro A.G."/>
            <person name="Kuo A."/>
            <person name="Tritt A."/>
            <person name="Lipzen A."/>
            <person name="He G."/>
            <person name="Yan M."/>
            <person name="Ng V."/>
            <person name="Cullen D."/>
            <person name="Martin F."/>
            <person name="Rosso M.-N."/>
            <person name="Henrissat B."/>
            <person name="Hibbett D."/>
            <person name="Martinez A.T."/>
            <person name="Grigoriev I.V."/>
        </authorList>
    </citation>
    <scope>NUCLEOTIDE SEQUENCE</scope>
    <source>
        <strain evidence="15">CIRM-BRFM 674</strain>
    </source>
</reference>
<evidence type="ECO:0000256" key="3">
    <source>
        <dbReference type="ARBA" id="ARBA00007812"/>
    </source>
</evidence>
<dbReference type="CDD" id="cd02005">
    <property type="entry name" value="TPP_PDC_IPDC"/>
    <property type="match status" value="1"/>
</dbReference>
<comment type="cofactor">
    <cofactor evidence="10">
        <name>Mg(2+)</name>
        <dbReference type="ChEBI" id="CHEBI:18420"/>
    </cofactor>
    <text evidence="10">Binds 1 Mg(2+) per subunit.</text>
</comment>
<dbReference type="SUPFAM" id="SSF52467">
    <property type="entry name" value="DHS-like NAD/FAD-binding domain"/>
    <property type="match status" value="1"/>
</dbReference>
<evidence type="ECO:0000313" key="16">
    <source>
        <dbReference type="Proteomes" id="UP000807469"/>
    </source>
</evidence>
<dbReference type="InterPro" id="IPR011766">
    <property type="entry name" value="TPP_enzyme_TPP-bd"/>
</dbReference>
<keyword evidence="8" id="KW-0496">Mitochondrion</keyword>
<evidence type="ECO:0000256" key="5">
    <source>
        <dbReference type="ARBA" id="ARBA00022793"/>
    </source>
</evidence>
<dbReference type="PANTHER" id="PTHR43452">
    <property type="entry name" value="PYRUVATE DECARBOXYLASE"/>
    <property type="match status" value="1"/>
</dbReference>
<comment type="caution">
    <text evidence="15">The sequence shown here is derived from an EMBL/GenBank/DDBJ whole genome shotgun (WGS) entry which is preliminary data.</text>
</comment>
<organism evidence="15 16">
    <name type="scientific">Pholiota conissans</name>
    <dbReference type="NCBI Taxonomy" id="109636"/>
    <lineage>
        <taxon>Eukaryota</taxon>
        <taxon>Fungi</taxon>
        <taxon>Dikarya</taxon>
        <taxon>Basidiomycota</taxon>
        <taxon>Agaricomycotina</taxon>
        <taxon>Agaricomycetes</taxon>
        <taxon>Agaricomycetidae</taxon>
        <taxon>Agaricales</taxon>
        <taxon>Agaricineae</taxon>
        <taxon>Strophariaceae</taxon>
        <taxon>Pholiota</taxon>
    </lineage>
</organism>
<name>A0A9P6CVX3_9AGAR</name>
<dbReference type="GO" id="GO:0005739">
    <property type="term" value="C:mitochondrion"/>
    <property type="evidence" value="ECO:0007669"/>
    <property type="project" value="UniProtKB-SubCell"/>
</dbReference>
<keyword evidence="6 10" id="KW-0460">Magnesium</keyword>
<evidence type="ECO:0000259" key="14">
    <source>
        <dbReference type="Pfam" id="PF02776"/>
    </source>
</evidence>
<dbReference type="InterPro" id="IPR012000">
    <property type="entry name" value="Thiamin_PyroP_enz_cen_dom"/>
</dbReference>
<dbReference type="AlphaFoldDB" id="A0A9P6CVX3"/>
<keyword evidence="7 11" id="KW-0786">Thiamine pyrophosphate</keyword>
<comment type="cofactor">
    <cofactor evidence="1">
        <name>thiamine diphosphate</name>
        <dbReference type="ChEBI" id="CHEBI:58937"/>
    </cofactor>
</comment>
<dbReference type="Proteomes" id="UP000807469">
    <property type="component" value="Unassembled WGS sequence"/>
</dbReference>
<dbReference type="InterPro" id="IPR029061">
    <property type="entry name" value="THDP-binding"/>
</dbReference>
<dbReference type="InterPro" id="IPR029035">
    <property type="entry name" value="DHS-like_NAD/FAD-binding_dom"/>
</dbReference>
<dbReference type="Pfam" id="PF02775">
    <property type="entry name" value="TPP_enzyme_C"/>
    <property type="match status" value="1"/>
</dbReference>
<comment type="similarity">
    <text evidence="3 11">Belongs to the TPP enzyme family.</text>
</comment>
<keyword evidence="16" id="KW-1185">Reference proteome</keyword>
<dbReference type="InterPro" id="IPR047214">
    <property type="entry name" value="TPP_PDC_IPDC"/>
</dbReference>
<dbReference type="GO" id="GO:0000287">
    <property type="term" value="F:magnesium ion binding"/>
    <property type="evidence" value="ECO:0007669"/>
    <property type="project" value="InterPro"/>
</dbReference>
<evidence type="ECO:0000256" key="11">
    <source>
        <dbReference type="RuleBase" id="RU362132"/>
    </source>
</evidence>
<dbReference type="GO" id="GO:0005829">
    <property type="term" value="C:cytosol"/>
    <property type="evidence" value="ECO:0007669"/>
    <property type="project" value="TreeGrafter"/>
</dbReference>
<feature type="domain" description="Thiamine pyrophosphate enzyme N-terminal TPP-binding" evidence="14">
    <location>
        <begin position="32"/>
        <end position="139"/>
    </location>
</feature>